<dbReference type="InterPro" id="IPR025645">
    <property type="entry name" value="DUF4349"/>
</dbReference>
<evidence type="ECO:0000256" key="2">
    <source>
        <dbReference type="SAM" id="Phobius"/>
    </source>
</evidence>
<comment type="caution">
    <text evidence="4">The sequence shown here is derived from an EMBL/GenBank/DDBJ whole genome shotgun (WGS) entry which is preliminary data.</text>
</comment>
<evidence type="ECO:0000256" key="1">
    <source>
        <dbReference type="SAM" id="MobiDB-lite"/>
    </source>
</evidence>
<keyword evidence="5" id="KW-1185">Reference proteome</keyword>
<protein>
    <submittedName>
        <fullName evidence="4">Outer membrane murein-binding lipoprotein Lpp</fullName>
    </submittedName>
</protein>
<dbReference type="RefSeq" id="WP_209974121.1">
    <property type="nucleotide sequence ID" value="NZ_JAGGLB010000015.1"/>
</dbReference>
<reference evidence="4 5" key="1">
    <citation type="submission" date="2021-03" db="EMBL/GenBank/DDBJ databases">
        <title>Genomic Encyclopedia of Type Strains, Phase IV (KMG-IV): sequencing the most valuable type-strain genomes for metagenomic binning, comparative biology and taxonomic classification.</title>
        <authorList>
            <person name="Goeker M."/>
        </authorList>
    </citation>
    <scope>NUCLEOTIDE SEQUENCE [LARGE SCALE GENOMIC DNA]</scope>
    <source>
        <strain evidence="4 5">DSM 26048</strain>
    </source>
</reference>
<feature type="domain" description="DUF4349" evidence="3">
    <location>
        <begin position="137"/>
        <end position="349"/>
    </location>
</feature>
<evidence type="ECO:0000313" key="5">
    <source>
        <dbReference type="Proteomes" id="UP001519287"/>
    </source>
</evidence>
<dbReference type="EMBL" id="JAGGLB010000015">
    <property type="protein sequence ID" value="MBP1992805.1"/>
    <property type="molecule type" value="Genomic_DNA"/>
</dbReference>
<organism evidence="4 5">
    <name type="scientific">Paenibacillus eucommiae</name>
    <dbReference type="NCBI Taxonomy" id="1355755"/>
    <lineage>
        <taxon>Bacteria</taxon>
        <taxon>Bacillati</taxon>
        <taxon>Bacillota</taxon>
        <taxon>Bacilli</taxon>
        <taxon>Bacillales</taxon>
        <taxon>Paenibacillaceae</taxon>
        <taxon>Paenibacillus</taxon>
    </lineage>
</organism>
<feature type="compositionally biased region" description="Polar residues" evidence="1">
    <location>
        <begin position="66"/>
        <end position="99"/>
    </location>
</feature>
<dbReference type="Pfam" id="PF14257">
    <property type="entry name" value="DUF4349"/>
    <property type="match status" value="1"/>
</dbReference>
<keyword evidence="2" id="KW-0472">Membrane</keyword>
<name>A0ABS4IZ29_9BACL</name>
<dbReference type="Proteomes" id="UP001519287">
    <property type="component" value="Unassembled WGS sequence"/>
</dbReference>
<evidence type="ECO:0000259" key="3">
    <source>
        <dbReference type="Pfam" id="PF14257"/>
    </source>
</evidence>
<sequence>MTANEKQRMQSMQKMQKSLFTNQQQAGKESKPRVTASWRKAILIVGAAILMMAALAGCSSSKDEASNTLSMANTNSEPASSALEGQSSVDQSGLEQTSPKAEEDLSAAEKQINTNTDGEVYAVTPAIGKDGAEGFNRKLIYQANLVMRVKDYTTAQTELRDLVALSGAYILQFSENTNNGERGGHFTIKVGANGFTSLLDGLEKISPSLQRSVNGQDVSEEYVDLESRLKAKQAVEARLLAFMEKATKTDDLLAFSNQLAKEQEEIEKIKGRMRYIDQNVAFSTIELRMYQQTGSGSHLNSGQLALGDRLQNALNTSLNVLAAVLQGILVFLAAALPVLLVAAIILVPVLYFRRGRKQRLAETCTQIKQQNAAVATPVKASEEQNEESST</sequence>
<feature type="region of interest" description="Disordered" evidence="1">
    <location>
        <begin position="63"/>
        <end position="113"/>
    </location>
</feature>
<keyword evidence="2" id="KW-0812">Transmembrane</keyword>
<proteinExistence type="predicted"/>
<keyword evidence="4" id="KW-0449">Lipoprotein</keyword>
<accession>A0ABS4IZ29</accession>
<feature type="region of interest" description="Disordered" evidence="1">
    <location>
        <begin position="1"/>
        <end position="33"/>
    </location>
</feature>
<keyword evidence="2" id="KW-1133">Transmembrane helix</keyword>
<feature type="compositionally biased region" description="Low complexity" evidence="1">
    <location>
        <begin position="9"/>
        <end position="18"/>
    </location>
</feature>
<feature type="transmembrane region" description="Helical" evidence="2">
    <location>
        <begin position="328"/>
        <end position="352"/>
    </location>
</feature>
<gene>
    <name evidence="4" type="ORF">J2Z66_004418</name>
</gene>
<evidence type="ECO:0000313" key="4">
    <source>
        <dbReference type="EMBL" id="MBP1992805.1"/>
    </source>
</evidence>